<evidence type="ECO:0000313" key="1">
    <source>
        <dbReference type="EMBL" id="POS65068.1"/>
    </source>
</evidence>
<reference evidence="1 2" key="1">
    <citation type="submission" date="2018-02" db="EMBL/GenBank/DDBJ databases">
        <title>Draft genome sequences of four Parasaccharibacter apium strains isolated from honey bees.</title>
        <authorList>
            <person name="Corby-Harris V.L."/>
            <person name="Anderson K.E."/>
        </authorList>
    </citation>
    <scope>NUCLEOTIDE SEQUENCE [LARGE SCALE GENOMIC DNA]</scope>
    <source>
        <strain evidence="1 2">B8</strain>
    </source>
</reference>
<protein>
    <submittedName>
        <fullName evidence="1">Uncharacterized protein</fullName>
    </submittedName>
</protein>
<sequence length="216" mass="24414">MSHDLPDPVDGGLMLMQQQIIRLDIQASQPGPSIAKYLPCQTFGESRRRGPKGKLYEAILLPDINIHDVTVIIAVESMIIVRKQRQNAPETLDGICEIIRLCKIHVRPEGPEFLIGQHESLEEIIPLIPAIRACKNSPATPPAIGLLHDKDGLCSVKNWREKRIIGQRYQQGNQQEKTHGTSFRFRQENTIMQTICRDEHPIMTGRNASLLILTIY</sequence>
<keyword evidence="2" id="KW-1185">Reference proteome</keyword>
<comment type="caution">
    <text evidence="1">The sequence shown here is derived from an EMBL/GenBank/DDBJ whole genome shotgun (WGS) entry which is preliminary data.</text>
</comment>
<gene>
    <name evidence="1" type="ORF">ASQ42_00085</name>
</gene>
<name>A0ABX4ZQ27_9PROT</name>
<accession>A0ABX4ZQ27</accession>
<dbReference type="EMBL" id="LMYI01000001">
    <property type="protein sequence ID" value="POS65068.1"/>
    <property type="molecule type" value="Genomic_DNA"/>
</dbReference>
<proteinExistence type="predicted"/>
<dbReference type="Proteomes" id="UP000237218">
    <property type="component" value="Unassembled WGS sequence"/>
</dbReference>
<organism evidence="1 2">
    <name type="scientific">Parasaccharibacter apium</name>
    <dbReference type="NCBI Taxonomy" id="1510841"/>
    <lineage>
        <taxon>Bacteria</taxon>
        <taxon>Pseudomonadati</taxon>
        <taxon>Pseudomonadota</taxon>
        <taxon>Alphaproteobacteria</taxon>
        <taxon>Acetobacterales</taxon>
        <taxon>Acetobacteraceae</taxon>
        <taxon>Parasaccharibacter</taxon>
    </lineage>
</organism>
<evidence type="ECO:0000313" key="2">
    <source>
        <dbReference type="Proteomes" id="UP000237218"/>
    </source>
</evidence>